<gene>
    <name evidence="3" type="ORF">MNEG_8760</name>
</gene>
<protein>
    <recommendedName>
        <fullName evidence="1">Dolichyl-diphosphooligosaccharide--protein glycosyltransferase 48 kDa subunit</fullName>
        <shortName evidence="1">Oligosaccharyl transferase 48 kDa subunit</shortName>
    </recommendedName>
</protein>
<dbReference type="OrthoDB" id="29105at2759"/>
<comment type="subcellular location">
    <subcellularLocation>
        <location evidence="1">Endoplasmic reticulum membrane</location>
        <topology evidence="1">Single-pass type I membrane protein</topology>
    </subcellularLocation>
</comment>
<dbReference type="RefSeq" id="XP_013898221.1">
    <property type="nucleotide sequence ID" value="XM_014042767.1"/>
</dbReference>
<dbReference type="Proteomes" id="UP000054498">
    <property type="component" value="Unassembled WGS sequence"/>
</dbReference>
<evidence type="ECO:0000259" key="2">
    <source>
        <dbReference type="Pfam" id="PF03345"/>
    </source>
</evidence>
<dbReference type="PANTHER" id="PTHR10830:SF0">
    <property type="entry name" value="DOLICHYL-DIPHOSPHOOLIGOSACCHARIDE--PROTEIN GLYCOSYLTRANSFERASE 48 KDA SUBUNIT"/>
    <property type="match status" value="1"/>
</dbReference>
<feature type="domain" description="OST48 N-terminal" evidence="2">
    <location>
        <begin position="21"/>
        <end position="273"/>
    </location>
</feature>
<keyword evidence="3" id="KW-0328">Glycosyltransferase</keyword>
<dbReference type="UniPathway" id="UPA00378"/>
<keyword evidence="1" id="KW-0256">Endoplasmic reticulum</keyword>
<evidence type="ECO:0000256" key="1">
    <source>
        <dbReference type="RuleBase" id="RU361142"/>
    </source>
</evidence>
<keyword evidence="3" id="KW-0808">Transferase</keyword>
<proteinExistence type="inferred from homology"/>
<dbReference type="GeneID" id="25741635"/>
<organism evidence="3 4">
    <name type="scientific">Monoraphidium neglectum</name>
    <dbReference type="NCBI Taxonomy" id="145388"/>
    <lineage>
        <taxon>Eukaryota</taxon>
        <taxon>Viridiplantae</taxon>
        <taxon>Chlorophyta</taxon>
        <taxon>core chlorophytes</taxon>
        <taxon>Chlorophyceae</taxon>
        <taxon>CS clade</taxon>
        <taxon>Sphaeropleales</taxon>
        <taxon>Selenastraceae</taxon>
        <taxon>Monoraphidium</taxon>
    </lineage>
</organism>
<accession>A0A0D2MES2</accession>
<sequence length="330" mass="33977">MGGTTAASSVDVGSSTGTGTRVLALIGSGEIRSSHSQFFKGLADAGLDVDVRGHKEDGLAVRRFDRLLYDHVVLFAPHANVFGGDISRSELLDFVDNGGNLLIALAPGASDAVRSLASDCGVEPDARGGAQAVDHFSFQAAGGAADASLVAISSWVDSDAILGAARPAAPVLFRGVAASVPTSSELVTVVLSGDPTTYTADLKRPDAPSGPAGAAAALVSAVQARNNARVLVSGSLDLFSDELFDAAVEVADTGKSYPKSGNRAFALAAALWTFQRRGALRVGMPRHRNLATGEEGPPLYRVNEEVEFEIGIAEVEGDVTKPFQCVGTLV</sequence>
<evidence type="ECO:0000313" key="3">
    <source>
        <dbReference type="EMBL" id="KIY99201.1"/>
    </source>
</evidence>
<reference evidence="3 4" key="1">
    <citation type="journal article" date="2013" name="BMC Genomics">
        <title>Reconstruction of the lipid metabolism for the microalga Monoraphidium neglectum from its genome sequence reveals characteristics suitable for biofuel production.</title>
        <authorList>
            <person name="Bogen C."/>
            <person name="Al-Dilaimi A."/>
            <person name="Albersmeier A."/>
            <person name="Wichmann J."/>
            <person name="Grundmann M."/>
            <person name="Rupp O."/>
            <person name="Lauersen K.J."/>
            <person name="Blifernez-Klassen O."/>
            <person name="Kalinowski J."/>
            <person name="Goesmann A."/>
            <person name="Mussgnug J.H."/>
            <person name="Kruse O."/>
        </authorList>
    </citation>
    <scope>NUCLEOTIDE SEQUENCE [LARGE SCALE GENOMIC DNA]</scope>
    <source>
        <strain evidence="3 4">SAG 48.87</strain>
    </source>
</reference>
<comment type="pathway">
    <text evidence="1">Protein modification; protein glycosylation.</text>
</comment>
<comment type="function">
    <text evidence="1">Subunit of the oligosaccharyl transferase (OST) complex that catalyzes the initial transfer of a defined glycan (Glc(3)Man(9)GlcNAc(2) in eukaryotes) from the lipid carrier dolichol-pyrophosphate to an asparagine residue within an Asn-X-Ser/Thr consensus motif in nascent polypeptide chains, the first step in protein N-glycosylation. N-glycosylation occurs cotranslationally and the complex associates with the Sec61 complex at the channel-forming translocon complex that mediates protein translocation across the endoplasmic reticulum (ER).</text>
</comment>
<comment type="subunit">
    <text evidence="1">Component of the oligosaccharyltransferase (OST) complex.</text>
</comment>
<dbReference type="EMBL" id="KK101921">
    <property type="protein sequence ID" value="KIY99201.1"/>
    <property type="molecule type" value="Genomic_DNA"/>
</dbReference>
<comment type="similarity">
    <text evidence="1">Belongs to the DDOST 48 kDa subunit family.</text>
</comment>
<dbReference type="GO" id="GO:0016757">
    <property type="term" value="F:glycosyltransferase activity"/>
    <property type="evidence" value="ECO:0007669"/>
    <property type="project" value="UniProtKB-KW"/>
</dbReference>
<dbReference type="InterPro" id="IPR005013">
    <property type="entry name" value="DDOST_48_kDa_subunit"/>
</dbReference>
<dbReference type="PANTHER" id="PTHR10830">
    <property type="entry name" value="DOLICHYL-DIPHOSPHOOLIGOSACCHARIDE--PROTEIN GLYCOSYLTRANSFERASE 48 KDA SUBUNIT"/>
    <property type="match status" value="1"/>
</dbReference>
<dbReference type="GO" id="GO:0008250">
    <property type="term" value="C:oligosaccharyltransferase complex"/>
    <property type="evidence" value="ECO:0007669"/>
    <property type="project" value="TreeGrafter"/>
</dbReference>
<dbReference type="AlphaFoldDB" id="A0A0D2MES2"/>
<dbReference type="KEGG" id="mng:MNEG_8760"/>
<dbReference type="Pfam" id="PF03345">
    <property type="entry name" value="OST48_N"/>
    <property type="match status" value="1"/>
</dbReference>
<evidence type="ECO:0000313" key="4">
    <source>
        <dbReference type="Proteomes" id="UP000054498"/>
    </source>
</evidence>
<name>A0A0D2MES2_9CHLO</name>
<dbReference type="STRING" id="145388.A0A0D2MES2"/>
<dbReference type="GO" id="GO:0018279">
    <property type="term" value="P:protein N-linked glycosylation via asparagine"/>
    <property type="evidence" value="ECO:0007669"/>
    <property type="project" value="UniProtKB-UniRule"/>
</dbReference>
<keyword evidence="4" id="KW-1185">Reference proteome</keyword>
<dbReference type="InterPro" id="IPR055457">
    <property type="entry name" value="OST48_N"/>
</dbReference>